<dbReference type="AlphaFoldDB" id="A0A9D2HDD9"/>
<evidence type="ECO:0000313" key="7">
    <source>
        <dbReference type="Proteomes" id="UP000824225"/>
    </source>
</evidence>
<dbReference type="InterPro" id="IPR027417">
    <property type="entry name" value="P-loop_NTPase"/>
</dbReference>
<evidence type="ECO:0000259" key="5">
    <source>
        <dbReference type="PROSITE" id="PS50893"/>
    </source>
</evidence>
<dbReference type="Proteomes" id="UP000824225">
    <property type="component" value="Unassembled WGS sequence"/>
</dbReference>
<dbReference type="GO" id="GO:0016887">
    <property type="term" value="F:ATP hydrolysis activity"/>
    <property type="evidence" value="ECO:0007669"/>
    <property type="project" value="InterPro"/>
</dbReference>
<evidence type="ECO:0000313" key="6">
    <source>
        <dbReference type="EMBL" id="HJA08091.1"/>
    </source>
</evidence>
<dbReference type="Pfam" id="PF00005">
    <property type="entry name" value="ABC_tran"/>
    <property type="match status" value="1"/>
</dbReference>
<dbReference type="PANTHER" id="PTHR43335">
    <property type="entry name" value="ABC TRANSPORTER, ATP-BINDING PROTEIN"/>
    <property type="match status" value="1"/>
</dbReference>
<evidence type="ECO:0000256" key="4">
    <source>
        <dbReference type="ARBA" id="ARBA00022840"/>
    </source>
</evidence>
<protein>
    <submittedName>
        <fullName evidence="6">ABC transporter ATP-binding protein</fullName>
    </submittedName>
</protein>
<keyword evidence="3" id="KW-0547">Nucleotide-binding</keyword>
<evidence type="ECO:0000256" key="3">
    <source>
        <dbReference type="ARBA" id="ARBA00022741"/>
    </source>
</evidence>
<dbReference type="SMART" id="SM00382">
    <property type="entry name" value="AAA"/>
    <property type="match status" value="1"/>
</dbReference>
<dbReference type="EMBL" id="DXAN01000004">
    <property type="protein sequence ID" value="HJA08091.1"/>
    <property type="molecule type" value="Genomic_DNA"/>
</dbReference>
<dbReference type="InterPro" id="IPR003439">
    <property type="entry name" value="ABC_transporter-like_ATP-bd"/>
</dbReference>
<dbReference type="Gene3D" id="3.40.50.300">
    <property type="entry name" value="P-loop containing nucleotide triphosphate hydrolases"/>
    <property type="match status" value="1"/>
</dbReference>
<accession>A0A9D2HDD9</accession>
<reference evidence="6" key="1">
    <citation type="journal article" date="2021" name="PeerJ">
        <title>Extensive microbial diversity within the chicken gut microbiome revealed by metagenomics and culture.</title>
        <authorList>
            <person name="Gilroy R."/>
            <person name="Ravi A."/>
            <person name="Getino M."/>
            <person name="Pursley I."/>
            <person name="Horton D.L."/>
            <person name="Alikhan N.F."/>
            <person name="Baker D."/>
            <person name="Gharbi K."/>
            <person name="Hall N."/>
            <person name="Watson M."/>
            <person name="Adriaenssens E.M."/>
            <person name="Foster-Nyarko E."/>
            <person name="Jarju S."/>
            <person name="Secka A."/>
            <person name="Antonio M."/>
            <person name="Oren A."/>
            <person name="Chaudhuri R.R."/>
            <person name="La Ragione R."/>
            <person name="Hildebrand F."/>
            <person name="Pallen M.J."/>
        </authorList>
    </citation>
    <scope>NUCLEOTIDE SEQUENCE</scope>
    <source>
        <strain evidence="6">CHK186-16707</strain>
    </source>
</reference>
<keyword evidence="4 6" id="KW-0067">ATP-binding</keyword>
<keyword evidence="2" id="KW-0813">Transport</keyword>
<comment type="caution">
    <text evidence="6">The sequence shown here is derived from an EMBL/GenBank/DDBJ whole genome shotgun (WGS) entry which is preliminary data.</text>
</comment>
<reference evidence="6" key="2">
    <citation type="submission" date="2021-04" db="EMBL/GenBank/DDBJ databases">
        <authorList>
            <person name="Gilroy R."/>
        </authorList>
    </citation>
    <scope>NUCLEOTIDE SEQUENCE</scope>
    <source>
        <strain evidence="6">CHK186-16707</strain>
    </source>
</reference>
<comment type="similarity">
    <text evidence="1">Belongs to the ABC transporter superfamily.</text>
</comment>
<gene>
    <name evidence="6" type="ORF">H9962_02700</name>
</gene>
<name>A0A9D2HDD9_9BACT</name>
<evidence type="ECO:0000256" key="1">
    <source>
        <dbReference type="ARBA" id="ARBA00005417"/>
    </source>
</evidence>
<sequence>MPAASLDTRVVRAPCSDGTTAPLELIGVAKAFGPRLLFKGVNLRVEAGEVSLLVGPNGAGKSTLMRIMAGLSRPDAGRVNCALTPEQTGYLGHATFIYPGLSAWENLAFWLKAAGLPCAPDAVDEVLSLVGLGRHAHDRAGIFSRGMAQRLNLARLLLFRPRLLLLDEPGTGLDVASRTLLRNMVCDARTSGAAVVWISHDQTEDAHLADRVLHLENRTLTDTGRDDAESGAEGAAC</sequence>
<organism evidence="6 7">
    <name type="scientific">Candidatus Mailhella merdigallinarum</name>
    <dbReference type="NCBI Taxonomy" id="2838658"/>
    <lineage>
        <taxon>Bacteria</taxon>
        <taxon>Pseudomonadati</taxon>
        <taxon>Thermodesulfobacteriota</taxon>
        <taxon>Desulfovibrionia</taxon>
        <taxon>Desulfovibrionales</taxon>
        <taxon>Desulfovibrionaceae</taxon>
        <taxon>Mailhella</taxon>
    </lineage>
</organism>
<evidence type="ECO:0000256" key="2">
    <source>
        <dbReference type="ARBA" id="ARBA00022448"/>
    </source>
</evidence>
<dbReference type="GO" id="GO:0005524">
    <property type="term" value="F:ATP binding"/>
    <property type="evidence" value="ECO:0007669"/>
    <property type="project" value="UniProtKB-KW"/>
</dbReference>
<proteinExistence type="inferred from homology"/>
<dbReference type="InterPro" id="IPR003593">
    <property type="entry name" value="AAA+_ATPase"/>
</dbReference>
<dbReference type="SUPFAM" id="SSF52540">
    <property type="entry name" value="P-loop containing nucleoside triphosphate hydrolases"/>
    <property type="match status" value="1"/>
</dbReference>
<dbReference type="PROSITE" id="PS50893">
    <property type="entry name" value="ABC_TRANSPORTER_2"/>
    <property type="match status" value="1"/>
</dbReference>
<feature type="domain" description="ABC transporter" evidence="5">
    <location>
        <begin position="23"/>
        <end position="236"/>
    </location>
</feature>